<dbReference type="EMBL" id="JARKHS020011739">
    <property type="protein sequence ID" value="KAK8777541.1"/>
    <property type="molecule type" value="Genomic_DNA"/>
</dbReference>
<gene>
    <name evidence="1" type="ORF">V5799_029115</name>
</gene>
<sequence>MHKKYIHFSSFPGPFTSLRGLGTGTTLPISLVPSFLFYHECLSPGQMREKDFEEGKAERSVSKLLDCKCRSHGVNKSFKKNFTAVHSRDAA</sequence>
<reference evidence="1 2" key="1">
    <citation type="journal article" date="2023" name="Arcadia Sci">
        <title>De novo assembly of a long-read Amblyomma americanum tick genome.</title>
        <authorList>
            <person name="Chou S."/>
            <person name="Poskanzer K.E."/>
            <person name="Rollins M."/>
            <person name="Thuy-Boun P.S."/>
        </authorList>
    </citation>
    <scope>NUCLEOTIDE SEQUENCE [LARGE SCALE GENOMIC DNA]</scope>
    <source>
        <strain evidence="1">F_SG_1</strain>
        <tissue evidence="1">Salivary glands</tissue>
    </source>
</reference>
<protein>
    <submittedName>
        <fullName evidence="1">Uncharacterized protein</fullName>
    </submittedName>
</protein>
<keyword evidence="2" id="KW-1185">Reference proteome</keyword>
<dbReference type="Proteomes" id="UP001321473">
    <property type="component" value="Unassembled WGS sequence"/>
</dbReference>
<accession>A0AAQ4ES37</accession>
<evidence type="ECO:0000313" key="1">
    <source>
        <dbReference type="EMBL" id="KAK8777541.1"/>
    </source>
</evidence>
<evidence type="ECO:0000313" key="2">
    <source>
        <dbReference type="Proteomes" id="UP001321473"/>
    </source>
</evidence>
<dbReference type="AlphaFoldDB" id="A0AAQ4ES37"/>
<proteinExistence type="predicted"/>
<organism evidence="1 2">
    <name type="scientific">Amblyomma americanum</name>
    <name type="common">Lone star tick</name>
    <dbReference type="NCBI Taxonomy" id="6943"/>
    <lineage>
        <taxon>Eukaryota</taxon>
        <taxon>Metazoa</taxon>
        <taxon>Ecdysozoa</taxon>
        <taxon>Arthropoda</taxon>
        <taxon>Chelicerata</taxon>
        <taxon>Arachnida</taxon>
        <taxon>Acari</taxon>
        <taxon>Parasitiformes</taxon>
        <taxon>Ixodida</taxon>
        <taxon>Ixodoidea</taxon>
        <taxon>Ixodidae</taxon>
        <taxon>Amblyomminae</taxon>
        <taxon>Amblyomma</taxon>
    </lineage>
</organism>
<comment type="caution">
    <text evidence="1">The sequence shown here is derived from an EMBL/GenBank/DDBJ whole genome shotgun (WGS) entry which is preliminary data.</text>
</comment>
<name>A0AAQ4ES37_AMBAM</name>